<keyword evidence="4" id="KW-1185">Reference proteome</keyword>
<dbReference type="PANTHER" id="PTHR42305">
    <property type="entry name" value="MEMBRANE PROTEIN RV1733C-RELATED"/>
    <property type="match status" value="1"/>
</dbReference>
<dbReference type="Gene3D" id="2.30.30.440">
    <property type="entry name" value="Domain of unknown function DUF1918"/>
    <property type="match status" value="1"/>
</dbReference>
<feature type="domain" description="DUF1918" evidence="2">
    <location>
        <begin position="2"/>
        <end position="51"/>
    </location>
</feature>
<feature type="transmembrane region" description="Helical" evidence="1">
    <location>
        <begin position="212"/>
        <end position="236"/>
    </location>
</feature>
<gene>
    <name evidence="3" type="ORF">HF519_05670</name>
</gene>
<accession>A0A848DER3</accession>
<keyword evidence="1" id="KW-0472">Membrane</keyword>
<protein>
    <submittedName>
        <fullName evidence="3">DUF1918 domain-containing protein</fullName>
    </submittedName>
</protein>
<evidence type="ECO:0000313" key="4">
    <source>
        <dbReference type="Proteomes" id="UP000586918"/>
    </source>
</evidence>
<evidence type="ECO:0000256" key="1">
    <source>
        <dbReference type="SAM" id="Phobius"/>
    </source>
</evidence>
<dbReference type="Pfam" id="PF08940">
    <property type="entry name" value="DUF1918"/>
    <property type="match status" value="1"/>
</dbReference>
<proteinExistence type="predicted"/>
<sequence length="266" mass="29134">MMRAHVGDWLVLPGRPGEPHGRRGRVVGLVHPDGSPPYRVRWLADDHESVVSHPRTHISNIRRRSTPEGVVAVRAEQEHRPPARVRSARRFTDRVEDAVAWLLSSLVLLTLLVAVLVGLQVHGQESQRARAEADSRTPVRAVLLEATPNVPGVEPGRMSPPVRVAVRWFDADGAEHLGKLTVHGPRPAGTEVRAWVDRRGELVGAPLTAGGATLVAVAAAAGVLIAGWSTLAVAGLGVRRWVRARNDARWTREWARIEPVWTGRNR</sequence>
<keyword evidence="1" id="KW-1133">Transmembrane helix</keyword>
<evidence type="ECO:0000313" key="3">
    <source>
        <dbReference type="EMBL" id="NMH91087.1"/>
    </source>
</evidence>
<dbReference type="InterPro" id="IPR039708">
    <property type="entry name" value="MT1774/Rv1733c-like"/>
</dbReference>
<organism evidence="3 4">
    <name type="scientific">Pseudonocardia bannensis</name>
    <dbReference type="NCBI Taxonomy" id="630973"/>
    <lineage>
        <taxon>Bacteria</taxon>
        <taxon>Bacillati</taxon>
        <taxon>Actinomycetota</taxon>
        <taxon>Actinomycetes</taxon>
        <taxon>Pseudonocardiales</taxon>
        <taxon>Pseudonocardiaceae</taxon>
        <taxon>Pseudonocardia</taxon>
    </lineage>
</organism>
<dbReference type="EMBL" id="JAAXKZ010000012">
    <property type="protein sequence ID" value="NMH91087.1"/>
    <property type="molecule type" value="Genomic_DNA"/>
</dbReference>
<dbReference type="AlphaFoldDB" id="A0A848DER3"/>
<dbReference type="Proteomes" id="UP000586918">
    <property type="component" value="Unassembled WGS sequence"/>
</dbReference>
<name>A0A848DER3_9PSEU</name>
<feature type="transmembrane region" description="Helical" evidence="1">
    <location>
        <begin position="98"/>
        <end position="119"/>
    </location>
</feature>
<keyword evidence="1" id="KW-0812">Transmembrane</keyword>
<dbReference type="PANTHER" id="PTHR42305:SF1">
    <property type="entry name" value="MEMBRANE PROTEIN RV1733C-RELATED"/>
    <property type="match status" value="1"/>
</dbReference>
<dbReference type="SUPFAM" id="SSF50118">
    <property type="entry name" value="Cell growth inhibitor/plasmid maintenance toxic component"/>
    <property type="match status" value="1"/>
</dbReference>
<dbReference type="InterPro" id="IPR015035">
    <property type="entry name" value="DUF1918"/>
</dbReference>
<comment type="caution">
    <text evidence="3">The sequence shown here is derived from an EMBL/GenBank/DDBJ whole genome shotgun (WGS) entry which is preliminary data.</text>
</comment>
<reference evidence="3 4" key="1">
    <citation type="submission" date="2020-04" db="EMBL/GenBank/DDBJ databases">
        <authorList>
            <person name="Klaysubun C."/>
            <person name="Duangmal K."/>
            <person name="Lipun K."/>
        </authorList>
    </citation>
    <scope>NUCLEOTIDE SEQUENCE [LARGE SCALE GENOMIC DNA]</scope>
    <source>
        <strain evidence="3 4">DSM 45300</strain>
    </source>
</reference>
<evidence type="ECO:0000259" key="2">
    <source>
        <dbReference type="Pfam" id="PF08940"/>
    </source>
</evidence>